<feature type="domain" description="Major facilitator superfamily (MFS) profile" evidence="4">
    <location>
        <begin position="75"/>
        <end position="487"/>
    </location>
</feature>
<evidence type="ECO:0000256" key="2">
    <source>
        <dbReference type="SAM" id="MobiDB-lite"/>
    </source>
</evidence>
<feature type="transmembrane region" description="Helical" evidence="3">
    <location>
        <begin position="335"/>
        <end position="353"/>
    </location>
</feature>
<reference evidence="5 6" key="1">
    <citation type="journal article" date="2016" name="Nat. Commun.">
        <title>Extremotolerant tardigrade genome and improved radiotolerance of human cultured cells by tardigrade-unique protein.</title>
        <authorList>
            <person name="Hashimoto T."/>
            <person name="Horikawa D.D."/>
            <person name="Saito Y."/>
            <person name="Kuwahara H."/>
            <person name="Kozuka-Hata H."/>
            <person name="Shin-I T."/>
            <person name="Minakuchi Y."/>
            <person name="Ohishi K."/>
            <person name="Motoyama A."/>
            <person name="Aizu T."/>
            <person name="Enomoto A."/>
            <person name="Kondo K."/>
            <person name="Tanaka S."/>
            <person name="Hara Y."/>
            <person name="Koshikawa S."/>
            <person name="Sagara H."/>
            <person name="Miura T."/>
            <person name="Yokobori S."/>
            <person name="Miyagawa K."/>
            <person name="Suzuki Y."/>
            <person name="Kubo T."/>
            <person name="Oyama M."/>
            <person name="Kohara Y."/>
            <person name="Fujiyama A."/>
            <person name="Arakawa K."/>
            <person name="Katayama T."/>
            <person name="Toyoda A."/>
            <person name="Kunieda T."/>
        </authorList>
    </citation>
    <scope>NUCLEOTIDE SEQUENCE [LARGE SCALE GENOMIC DNA]</scope>
    <source>
        <strain evidence="5 6">YOKOZUNA-1</strain>
    </source>
</reference>
<feature type="transmembrane region" description="Helical" evidence="3">
    <location>
        <begin position="426"/>
        <end position="449"/>
    </location>
</feature>
<dbReference type="SUPFAM" id="SSF103473">
    <property type="entry name" value="MFS general substrate transporter"/>
    <property type="match status" value="1"/>
</dbReference>
<dbReference type="InterPro" id="IPR011701">
    <property type="entry name" value="MFS"/>
</dbReference>
<comment type="subcellular location">
    <subcellularLocation>
        <location evidence="1">Membrane</location>
        <topology evidence="1">Multi-pass membrane protein</topology>
    </subcellularLocation>
</comment>
<feature type="transmembrane region" description="Helical" evidence="3">
    <location>
        <begin position="229"/>
        <end position="252"/>
    </location>
</feature>
<dbReference type="InterPro" id="IPR036259">
    <property type="entry name" value="MFS_trans_sf"/>
</dbReference>
<dbReference type="GO" id="GO:0008028">
    <property type="term" value="F:monocarboxylic acid transmembrane transporter activity"/>
    <property type="evidence" value="ECO:0007669"/>
    <property type="project" value="TreeGrafter"/>
</dbReference>
<keyword evidence="3" id="KW-0472">Membrane</keyword>
<dbReference type="Proteomes" id="UP000186922">
    <property type="component" value="Unassembled WGS sequence"/>
</dbReference>
<protein>
    <recommendedName>
        <fullName evidence="4">Major facilitator superfamily (MFS) profile domain-containing protein</fullName>
    </recommendedName>
</protein>
<proteinExistence type="predicted"/>
<keyword evidence="6" id="KW-1185">Reference proteome</keyword>
<dbReference type="PROSITE" id="PS50850">
    <property type="entry name" value="MFS"/>
    <property type="match status" value="1"/>
</dbReference>
<dbReference type="Pfam" id="PF07690">
    <property type="entry name" value="MFS_1"/>
    <property type="match status" value="1"/>
</dbReference>
<feature type="region of interest" description="Disordered" evidence="2">
    <location>
        <begin position="1"/>
        <end position="22"/>
    </location>
</feature>
<evidence type="ECO:0000313" key="5">
    <source>
        <dbReference type="EMBL" id="GAU93060.1"/>
    </source>
</evidence>
<sequence length="502" mass="54809">MAVTKSTDDQPSRPSEASRHADTVRWDAEKAMLSTPVETKLANDVPDLSFSSLHNLDPSLKEKLSAEHYFKEEPYGWVVVFAVFMISVIVDGLTYSFGELYPVFREKFGGHPVLTSMVLSILVGVTYGCGPVASWLCEKLGLRVVAVAGSIMAALGCLLSLAATEIWHIAICYGALTGLGFGFMYLSAIVSVSSWFEEHRALATSIAVCGSGVGTFIFAPITTFLLEYYGFYGCLFFMAAIVLNGAVFGMLLRPPPSRHHHQKTIKEKLLQSEMEAAHKRLRRWIRDEIDWELLTNGTFLLYCTSSFLGGVSCYVPYMYLSDRAVHETGMVRQHASFLISIVGIASIVGRLSAGILSNQKIADNLILYSLSCLVAGLATAFSVHAASYVAYAFYAAIFGFTGGVIIALQSVVLADIVGVDRISSAFGALLFVQGISVFVGPPLAGYLVLNAEDNGIQVEKYHLCFIVMGGVMCWSGLQILLIPLLRRMKVLSKYRLRRSSQA</sequence>
<accession>A0A1D1UWU5</accession>
<dbReference type="GO" id="GO:0016020">
    <property type="term" value="C:membrane"/>
    <property type="evidence" value="ECO:0007669"/>
    <property type="project" value="UniProtKB-SubCell"/>
</dbReference>
<evidence type="ECO:0000256" key="3">
    <source>
        <dbReference type="SAM" id="Phobius"/>
    </source>
</evidence>
<dbReference type="AlphaFoldDB" id="A0A1D1UWU5"/>
<dbReference type="Gene3D" id="1.20.1250.20">
    <property type="entry name" value="MFS general substrate transporter like domains"/>
    <property type="match status" value="1"/>
</dbReference>
<feature type="transmembrane region" description="Helical" evidence="3">
    <location>
        <begin position="299"/>
        <end position="320"/>
    </location>
</feature>
<feature type="transmembrane region" description="Helical" evidence="3">
    <location>
        <begin position="167"/>
        <end position="190"/>
    </location>
</feature>
<keyword evidence="3" id="KW-1133">Transmembrane helix</keyword>
<keyword evidence="3" id="KW-0812">Transmembrane</keyword>
<dbReference type="PANTHER" id="PTHR11360">
    <property type="entry name" value="MONOCARBOXYLATE TRANSPORTER"/>
    <property type="match status" value="1"/>
</dbReference>
<feature type="transmembrane region" description="Helical" evidence="3">
    <location>
        <begin position="75"/>
        <end position="97"/>
    </location>
</feature>
<feature type="transmembrane region" description="Helical" evidence="3">
    <location>
        <begin position="202"/>
        <end position="223"/>
    </location>
</feature>
<name>A0A1D1UWU5_RAMVA</name>
<evidence type="ECO:0000259" key="4">
    <source>
        <dbReference type="PROSITE" id="PS50850"/>
    </source>
</evidence>
<evidence type="ECO:0000256" key="1">
    <source>
        <dbReference type="ARBA" id="ARBA00004141"/>
    </source>
</evidence>
<dbReference type="InterPro" id="IPR050327">
    <property type="entry name" value="Proton-linked_MCT"/>
</dbReference>
<comment type="caution">
    <text evidence="5">The sequence shown here is derived from an EMBL/GenBank/DDBJ whole genome shotgun (WGS) entry which is preliminary data.</text>
</comment>
<dbReference type="InterPro" id="IPR020846">
    <property type="entry name" value="MFS_dom"/>
</dbReference>
<dbReference type="EMBL" id="BDGG01000002">
    <property type="protein sequence ID" value="GAU93060.1"/>
    <property type="molecule type" value="Genomic_DNA"/>
</dbReference>
<feature type="transmembrane region" description="Helical" evidence="3">
    <location>
        <begin position="461"/>
        <end position="485"/>
    </location>
</feature>
<evidence type="ECO:0000313" key="6">
    <source>
        <dbReference type="Proteomes" id="UP000186922"/>
    </source>
</evidence>
<gene>
    <name evidence="5" type="primary">RvY_05051-1</name>
    <name evidence="5" type="synonym">RvY_05051.1</name>
    <name evidence="5" type="ORF">RvY_05051</name>
</gene>
<dbReference type="OrthoDB" id="6499973at2759"/>
<feature type="transmembrane region" description="Helical" evidence="3">
    <location>
        <begin position="391"/>
        <end position="414"/>
    </location>
</feature>
<feature type="transmembrane region" description="Helical" evidence="3">
    <location>
        <begin position="144"/>
        <end position="161"/>
    </location>
</feature>
<organism evidence="5 6">
    <name type="scientific">Ramazzottius varieornatus</name>
    <name type="common">Water bear</name>
    <name type="synonym">Tardigrade</name>
    <dbReference type="NCBI Taxonomy" id="947166"/>
    <lineage>
        <taxon>Eukaryota</taxon>
        <taxon>Metazoa</taxon>
        <taxon>Ecdysozoa</taxon>
        <taxon>Tardigrada</taxon>
        <taxon>Eutardigrada</taxon>
        <taxon>Parachela</taxon>
        <taxon>Hypsibioidea</taxon>
        <taxon>Ramazzottiidae</taxon>
        <taxon>Ramazzottius</taxon>
    </lineage>
</organism>
<dbReference type="PANTHER" id="PTHR11360:SF284">
    <property type="entry name" value="EG:103B4.3 PROTEIN-RELATED"/>
    <property type="match status" value="1"/>
</dbReference>
<dbReference type="STRING" id="947166.A0A1D1UWU5"/>
<dbReference type="CDD" id="cd17352">
    <property type="entry name" value="MFS_MCT_SLC16"/>
    <property type="match status" value="1"/>
</dbReference>
<feature type="transmembrane region" description="Helical" evidence="3">
    <location>
        <begin position="117"/>
        <end position="137"/>
    </location>
</feature>
<feature type="transmembrane region" description="Helical" evidence="3">
    <location>
        <begin position="365"/>
        <end position="385"/>
    </location>
</feature>